<dbReference type="SUPFAM" id="SSF57756">
    <property type="entry name" value="Retrovirus zinc finger-like domains"/>
    <property type="match status" value="1"/>
</dbReference>
<evidence type="ECO:0000313" key="5">
    <source>
        <dbReference type="Proteomes" id="UP001633002"/>
    </source>
</evidence>
<dbReference type="GO" id="GO:0008270">
    <property type="term" value="F:zinc ion binding"/>
    <property type="evidence" value="ECO:0007669"/>
    <property type="project" value="UniProtKB-KW"/>
</dbReference>
<protein>
    <recommendedName>
        <fullName evidence="3">CCHC-type domain-containing protein</fullName>
    </recommendedName>
</protein>
<dbReference type="PANTHER" id="PTHR31286">
    <property type="entry name" value="GLYCINE-RICH CELL WALL STRUCTURAL PROTEIN 1.8-LIKE"/>
    <property type="match status" value="1"/>
</dbReference>
<evidence type="ECO:0000313" key="4">
    <source>
        <dbReference type="EMBL" id="KAL3697853.1"/>
    </source>
</evidence>
<evidence type="ECO:0000256" key="1">
    <source>
        <dbReference type="PROSITE-ProRule" id="PRU00047"/>
    </source>
</evidence>
<dbReference type="InterPro" id="IPR001878">
    <property type="entry name" value="Znf_CCHC"/>
</dbReference>
<sequence length="566" mass="63704">MILGIDERFRPAVLQIDRQKRSQIFSASNHSQDIHPKKEYRSFKPQGFQAWMRFTANADRTKDNNECPSSQKAAAVDPDLGRQKVDLEAEVDWSAGVTWTMIAEELRDMPTIDAEEGTADAKIREVDLDLTKAASKLRRLCKTGVILQPLESSPSRDRVVSWVRETMSIRRGVRVVQVKALAKREFLIVFASEEGKGVAMTNPPCFLDGKVIRFVEWGNRHKEKLLPHLKAVWVELRDVPPFLEDQVFNMLAAIGSLAYQAVDKQIELRYANVRGCVLMDLAQELPKKVGLRTPWQKVYLQHITYTRLDHCFVCMQRGHWARNCPTRTMAGNREARQETAVGNRQAAQTEDQLVKPLSTEEEDANKEDEFIPVRGRTGFRSPRIPTRENRAGTSSTNRFDVLCSDDGVEVGGERQDIPEEVVPIQAEEIPAEAKEDKRRLEVTIAAIPLSQPEGLNDKSPPRRIITNDPLVEAEVGNKLSVEVCAVPAQLDAADDFWVPTLPRTEADVTKGQLAFLQEGLNQSTGPEDNLLHSAKRNPFNTGHSVLAGNPLTIQCDYDPLFIAKFR</sequence>
<keyword evidence="1" id="KW-0863">Zinc-finger</keyword>
<feature type="compositionally biased region" description="Polar residues" evidence="2">
    <location>
        <begin position="340"/>
        <end position="351"/>
    </location>
</feature>
<comment type="caution">
    <text evidence="4">The sequence shown here is derived from an EMBL/GenBank/DDBJ whole genome shotgun (WGS) entry which is preliminary data.</text>
</comment>
<name>A0ABD3I2Q9_9MARC</name>
<accession>A0ABD3I2Q9</accession>
<feature type="domain" description="CCHC-type" evidence="3">
    <location>
        <begin position="311"/>
        <end position="325"/>
    </location>
</feature>
<dbReference type="SMART" id="SM00343">
    <property type="entry name" value="ZnF_C2HC"/>
    <property type="match status" value="1"/>
</dbReference>
<proteinExistence type="predicted"/>
<dbReference type="PROSITE" id="PS50158">
    <property type="entry name" value="ZF_CCHC"/>
    <property type="match status" value="1"/>
</dbReference>
<feature type="region of interest" description="Disordered" evidence="2">
    <location>
        <begin position="332"/>
        <end position="352"/>
    </location>
</feature>
<dbReference type="EMBL" id="JBJQOH010000002">
    <property type="protein sequence ID" value="KAL3697853.1"/>
    <property type="molecule type" value="Genomic_DNA"/>
</dbReference>
<dbReference type="InterPro" id="IPR040256">
    <property type="entry name" value="At4g02000-like"/>
</dbReference>
<dbReference type="AlphaFoldDB" id="A0ABD3I2Q9"/>
<dbReference type="Gene3D" id="4.10.60.10">
    <property type="entry name" value="Zinc finger, CCHC-type"/>
    <property type="match status" value="1"/>
</dbReference>
<feature type="region of interest" description="Disordered" evidence="2">
    <location>
        <begin position="376"/>
        <end position="399"/>
    </location>
</feature>
<reference evidence="4 5" key="1">
    <citation type="submission" date="2024-09" db="EMBL/GenBank/DDBJ databases">
        <title>Chromosome-scale assembly of Riccia sorocarpa.</title>
        <authorList>
            <person name="Paukszto L."/>
        </authorList>
    </citation>
    <scope>NUCLEOTIDE SEQUENCE [LARGE SCALE GENOMIC DNA]</scope>
    <source>
        <strain evidence="4">LP-2024</strain>
        <tissue evidence="4">Aerial parts of the thallus</tissue>
    </source>
</reference>
<evidence type="ECO:0000259" key="3">
    <source>
        <dbReference type="PROSITE" id="PS50158"/>
    </source>
</evidence>
<evidence type="ECO:0000256" key="2">
    <source>
        <dbReference type="SAM" id="MobiDB-lite"/>
    </source>
</evidence>
<organism evidence="4 5">
    <name type="scientific">Riccia sorocarpa</name>
    <dbReference type="NCBI Taxonomy" id="122646"/>
    <lineage>
        <taxon>Eukaryota</taxon>
        <taxon>Viridiplantae</taxon>
        <taxon>Streptophyta</taxon>
        <taxon>Embryophyta</taxon>
        <taxon>Marchantiophyta</taxon>
        <taxon>Marchantiopsida</taxon>
        <taxon>Marchantiidae</taxon>
        <taxon>Marchantiales</taxon>
        <taxon>Ricciaceae</taxon>
        <taxon>Riccia</taxon>
    </lineage>
</organism>
<keyword evidence="1" id="KW-0862">Zinc</keyword>
<keyword evidence="5" id="KW-1185">Reference proteome</keyword>
<dbReference type="InterPro" id="IPR036875">
    <property type="entry name" value="Znf_CCHC_sf"/>
</dbReference>
<dbReference type="Proteomes" id="UP001633002">
    <property type="component" value="Unassembled WGS sequence"/>
</dbReference>
<keyword evidence="1" id="KW-0479">Metal-binding</keyword>
<dbReference type="PANTHER" id="PTHR31286:SF180">
    <property type="entry name" value="OS10G0362600 PROTEIN"/>
    <property type="match status" value="1"/>
</dbReference>
<gene>
    <name evidence="4" type="ORF">R1sor_011929</name>
</gene>